<dbReference type="EMBL" id="PTJC01000005">
    <property type="protein sequence ID" value="PPK88069.1"/>
    <property type="molecule type" value="Genomic_DNA"/>
</dbReference>
<name>A0A2S6I9C2_9BACT</name>
<evidence type="ECO:0000313" key="3">
    <source>
        <dbReference type="Proteomes" id="UP000237662"/>
    </source>
</evidence>
<accession>A0A2S6I9C2</accession>
<evidence type="ECO:0008006" key="4">
    <source>
        <dbReference type="Google" id="ProtNLM"/>
    </source>
</evidence>
<protein>
    <recommendedName>
        <fullName evidence="4">Baseplate J-like protein</fullName>
    </recommendedName>
</protein>
<feature type="region of interest" description="Disordered" evidence="1">
    <location>
        <begin position="1"/>
        <end position="20"/>
    </location>
</feature>
<proteinExistence type="predicted"/>
<dbReference type="RefSeq" id="WP_104418641.1">
    <property type="nucleotide sequence ID" value="NZ_PTJC01000005.1"/>
</dbReference>
<keyword evidence="3" id="KW-1185">Reference proteome</keyword>
<sequence length="1294" mass="144660">MTSEQGAQADIHYGTTQQQRKRSALAPEYVSVDERSLSDLLAYAASYAAEIKYVDARGTVTDPASSSHYTWKNLFEQDISVVLAIVIAYEPGEIDDKVQQAFLDMHRISEEAELVDLFTGLIGNLLELSEKLAGWKALKHRLNRWEADYRIVAEIDAAMRAELGHELSAFLTTVEDLLTRADFETHPVWEKRGERPAVYQQRVEKLRQMLNPAEHPDGPPDSETSEDDSLSPYLLRLGPGLQQVYRRLYFTVAYLQEIAENEFRESIEDRNDHEPHIALFIAFLRLFVYAQDELNQYSRRHLDYYYERILRRRVKGTEPDRTTVAFQLTPGAGTTRIPAGTRLLAGHTATGDPVYYRTATALAVSEARVARLKTLYVAHNPTVTTGGTYQLVTAVYSAAVADSGDGRGGPFARADKSWPLVGEDQFDLGPADRRMQEAEMGFAIAASLLQLAEGERKLRVELHCRPDSFRFLRTLVEDIADRSETGRTQEDVFHEVLGRAFRLRLPTPGAWLVIERYRISPLGAGAAGICIEFVLPHHLPPVVGIDPKVHGAVYRTDFPVLECTLRSANGVYPFSFLRELLLEKITLSVTVAGLRTVAARNDLGLVDASAPFPPFGPQPRSGSYLLVGHPELTNRQLLSVDFHLDWASLPQRPRGFADHYAEYPGDTDNNSFTVAISALSDYEFRPPADADEARLFTDDSTSANGIAPRTTLSLTGENLEKLALRPNYALRELVPYSNVVRAGYFRFVLRKPAMAFGHEIYPRLFAERLSLQARPRPFSLLPPSNYASAAMPEVPHTPLLNRVRIDYSAIETMDLGEDTATSGATPTGSRFFTIHPFGTEVVYAGKSRESTSLLPRFHADGYLLIGIENLVPPESLSLFFDLSVGQLSSTEGRVEINWQFWSGDGWTDFGQEQVISDSTVDLSTSGIVVLYCKENVRKGHPLHGTDCYWLRIAVRGDVRILGRCRGITPHAVPALWEVSDDPLHLATPPLARPRITDLAYRIAGIDSVRQLTAFTGGKEPEGREAFYIRGSERLRHKNRAVTGWDVEHLVLGKFPYLHQVKCVGPADVDGQVKAGELVVVCVPELTGETLTPRLGHPQLTDITNYLRNRLSPFVSLRVINPTYERVKINCRVRLKEGAERERGRIWKELHLGLRDLICPWFTGGVLPIGGTVNKNDVMALIGRHPEVTYVTGFSIVHIYQEAGAYGMTDTAHDGYTLDAVHAYRPWSLLVPTEEHAIDFLDVDEYEHPQPTAIERMRLETDFIISEDPMEDEPEPPTPAVPRGNAAILAHWLSS</sequence>
<dbReference type="OrthoDB" id="9762853at2"/>
<gene>
    <name evidence="2" type="ORF">CLV84_1032</name>
</gene>
<evidence type="ECO:0000313" key="2">
    <source>
        <dbReference type="EMBL" id="PPK88069.1"/>
    </source>
</evidence>
<comment type="caution">
    <text evidence="2">The sequence shown here is derived from an EMBL/GenBank/DDBJ whole genome shotgun (WGS) entry which is preliminary data.</text>
</comment>
<reference evidence="2 3" key="1">
    <citation type="submission" date="2018-02" db="EMBL/GenBank/DDBJ databases">
        <title>Genomic Encyclopedia of Archaeal and Bacterial Type Strains, Phase II (KMG-II): from individual species to whole genera.</title>
        <authorList>
            <person name="Goeker M."/>
        </authorList>
    </citation>
    <scope>NUCLEOTIDE SEQUENCE [LARGE SCALE GENOMIC DNA]</scope>
    <source>
        <strain evidence="2 3">DSM 29526</strain>
    </source>
</reference>
<evidence type="ECO:0000256" key="1">
    <source>
        <dbReference type="SAM" id="MobiDB-lite"/>
    </source>
</evidence>
<organism evidence="2 3">
    <name type="scientific">Neolewinella xylanilytica</name>
    <dbReference type="NCBI Taxonomy" id="1514080"/>
    <lineage>
        <taxon>Bacteria</taxon>
        <taxon>Pseudomonadati</taxon>
        <taxon>Bacteroidota</taxon>
        <taxon>Saprospiria</taxon>
        <taxon>Saprospirales</taxon>
        <taxon>Lewinellaceae</taxon>
        <taxon>Neolewinella</taxon>
    </lineage>
</organism>
<dbReference type="Proteomes" id="UP000237662">
    <property type="component" value="Unassembled WGS sequence"/>
</dbReference>